<evidence type="ECO:0000313" key="2">
    <source>
        <dbReference type="Proteomes" id="UP000251205"/>
    </source>
</evidence>
<gene>
    <name evidence="1" type="ORF">DQ393_24525</name>
</gene>
<reference evidence="1 2" key="1">
    <citation type="submission" date="2018-06" db="EMBL/GenBank/DDBJ databases">
        <title>Whole Genome Sequence of an efficient microsymbiont, Rhizobium tropici.</title>
        <authorList>
            <person name="Srinivasan R."/>
            <person name="Singh H.V."/>
            <person name="Srivastava R."/>
            <person name="Kumari B."/>
            <person name="Radhakrishna A."/>
        </authorList>
    </citation>
    <scope>NUCLEOTIDE SEQUENCE [LARGE SCALE GENOMIC DNA]</scope>
    <source>
        <strain evidence="1 2">IGFRI Rhizo-19</strain>
    </source>
</reference>
<proteinExistence type="predicted"/>
<protein>
    <submittedName>
        <fullName evidence="1">Uncharacterized protein</fullName>
    </submittedName>
</protein>
<accession>A0A329Y5M2</accession>
<evidence type="ECO:0000313" key="1">
    <source>
        <dbReference type="EMBL" id="RAX38793.1"/>
    </source>
</evidence>
<dbReference type="EMBL" id="QMKK01000052">
    <property type="protein sequence ID" value="RAX38793.1"/>
    <property type="molecule type" value="Genomic_DNA"/>
</dbReference>
<name>A0A329Y5M2_RHITR</name>
<organism evidence="1 2">
    <name type="scientific">Rhizobium tropici</name>
    <dbReference type="NCBI Taxonomy" id="398"/>
    <lineage>
        <taxon>Bacteria</taxon>
        <taxon>Pseudomonadati</taxon>
        <taxon>Pseudomonadota</taxon>
        <taxon>Alphaproteobacteria</taxon>
        <taxon>Hyphomicrobiales</taxon>
        <taxon>Rhizobiaceae</taxon>
        <taxon>Rhizobium/Agrobacterium group</taxon>
        <taxon>Rhizobium</taxon>
    </lineage>
</organism>
<sequence>MRNFGSMKTAFAEVDARAIRLGAAFDRAAGAMSSHPAAVEGMGVLHIPAAGPDLRSNGVRVSQSSRRWPFAVGSGGHPYRANDNRVNFAGLALTGYSDTSGAPSAILRR</sequence>
<dbReference type="Proteomes" id="UP000251205">
    <property type="component" value="Unassembled WGS sequence"/>
</dbReference>
<comment type="caution">
    <text evidence="1">The sequence shown here is derived from an EMBL/GenBank/DDBJ whole genome shotgun (WGS) entry which is preliminary data.</text>
</comment>
<dbReference type="AlphaFoldDB" id="A0A329Y5M2"/>